<dbReference type="SUPFAM" id="SSF55729">
    <property type="entry name" value="Acyl-CoA N-acyltransferases (Nat)"/>
    <property type="match status" value="1"/>
</dbReference>
<dbReference type="InterPro" id="IPR016181">
    <property type="entry name" value="Acyl_CoA_acyltransferase"/>
</dbReference>
<dbReference type="PROSITE" id="PS51186">
    <property type="entry name" value="GNAT"/>
    <property type="match status" value="1"/>
</dbReference>
<dbReference type="AlphaFoldDB" id="A0A4Q4SS80"/>
<dbReference type="InterPro" id="IPR052523">
    <property type="entry name" value="Trichothecene_AcTrans"/>
</dbReference>
<dbReference type="Gene3D" id="3.40.630.30">
    <property type="match status" value="1"/>
</dbReference>
<comment type="caution">
    <text evidence="2">The sequence shown here is derived from an EMBL/GenBank/DDBJ whole genome shotgun (WGS) entry which is preliminary data.</text>
</comment>
<evidence type="ECO:0000313" key="3">
    <source>
        <dbReference type="Proteomes" id="UP000293360"/>
    </source>
</evidence>
<organism evidence="2 3">
    <name type="scientific">Monosporascus ibericus</name>
    <dbReference type="NCBI Taxonomy" id="155417"/>
    <lineage>
        <taxon>Eukaryota</taxon>
        <taxon>Fungi</taxon>
        <taxon>Dikarya</taxon>
        <taxon>Ascomycota</taxon>
        <taxon>Pezizomycotina</taxon>
        <taxon>Sordariomycetes</taxon>
        <taxon>Xylariomycetidae</taxon>
        <taxon>Xylariales</taxon>
        <taxon>Xylariales incertae sedis</taxon>
        <taxon>Monosporascus</taxon>
    </lineage>
</organism>
<reference evidence="2 3" key="1">
    <citation type="submission" date="2018-06" db="EMBL/GenBank/DDBJ databases">
        <title>Complete Genomes of Monosporascus.</title>
        <authorList>
            <person name="Robinson A.J."/>
            <person name="Natvig D.O."/>
        </authorList>
    </citation>
    <scope>NUCLEOTIDE SEQUENCE [LARGE SCALE GENOMIC DNA]</scope>
    <source>
        <strain evidence="2 3">CBS 110550</strain>
    </source>
</reference>
<keyword evidence="3" id="KW-1185">Reference proteome</keyword>
<dbReference type="PANTHER" id="PTHR42791">
    <property type="entry name" value="GNAT FAMILY ACETYLTRANSFERASE"/>
    <property type="match status" value="1"/>
</dbReference>
<dbReference type="Proteomes" id="UP000293360">
    <property type="component" value="Unassembled WGS sequence"/>
</dbReference>
<accession>A0A4Q4SS80</accession>
<dbReference type="EMBL" id="QJNU01001577">
    <property type="protein sequence ID" value="RYO74817.1"/>
    <property type="molecule type" value="Genomic_DNA"/>
</dbReference>
<proteinExistence type="predicted"/>
<name>A0A4Q4SS80_9PEZI</name>
<protein>
    <recommendedName>
        <fullName evidence="1">N-acetyltransferase domain-containing protein</fullName>
    </recommendedName>
</protein>
<evidence type="ECO:0000313" key="2">
    <source>
        <dbReference type="EMBL" id="RYO74817.1"/>
    </source>
</evidence>
<gene>
    <name evidence="2" type="ORF">DL764_010700</name>
</gene>
<sequence>MPLELRPATEGDASRAAEIEALAYSPSAFNPILFPGPFPPDAKEARAAQLIQQLREDTTTCWLKVVDTDLEGEPTVSFAKWHVYAEKPPPATPRIFGPGSNPQACEMLFGGIDELRSRLMGERPYVYLKLLQTDPKHQGRGAGAMLVKWGVEEAKRLGLPAYLESSEAGHSLYQKCGFRDLELQSLDFSKWGATQKLNTWAMIYEP</sequence>
<dbReference type="InterPro" id="IPR000182">
    <property type="entry name" value="GNAT_dom"/>
</dbReference>
<dbReference type="Pfam" id="PF00583">
    <property type="entry name" value="Acetyltransf_1"/>
    <property type="match status" value="1"/>
</dbReference>
<dbReference type="CDD" id="cd04301">
    <property type="entry name" value="NAT_SF"/>
    <property type="match status" value="1"/>
</dbReference>
<dbReference type="PANTHER" id="PTHR42791:SF14">
    <property type="entry name" value="N-ACETYLTRANSFERASE DOMAIN-CONTAINING PROTEIN"/>
    <property type="match status" value="1"/>
</dbReference>
<dbReference type="STRING" id="155417.A0A4Q4SS80"/>
<feature type="domain" description="N-acetyltransferase" evidence="1">
    <location>
        <begin position="52"/>
        <end position="206"/>
    </location>
</feature>
<dbReference type="OrthoDB" id="410198at2759"/>
<dbReference type="GO" id="GO:0016747">
    <property type="term" value="F:acyltransferase activity, transferring groups other than amino-acyl groups"/>
    <property type="evidence" value="ECO:0007669"/>
    <property type="project" value="InterPro"/>
</dbReference>
<evidence type="ECO:0000259" key="1">
    <source>
        <dbReference type="PROSITE" id="PS51186"/>
    </source>
</evidence>